<dbReference type="AlphaFoldDB" id="A0AA41H5B3"/>
<evidence type="ECO:0000313" key="3">
    <source>
        <dbReference type="EMBL" id="MCP2007041.1"/>
    </source>
</evidence>
<evidence type="ECO:0008006" key="6">
    <source>
        <dbReference type="Google" id="ProtNLM"/>
    </source>
</evidence>
<dbReference type="EMBL" id="JAHTGR010000006">
    <property type="protein sequence ID" value="MBV6321963.1"/>
    <property type="molecule type" value="Genomic_DNA"/>
</dbReference>
<dbReference type="EMBL" id="JALJZU010000001">
    <property type="protein sequence ID" value="MCP2007041.1"/>
    <property type="molecule type" value="Genomic_DNA"/>
</dbReference>
<dbReference type="Proteomes" id="UP001162889">
    <property type="component" value="Unassembled WGS sequence"/>
</dbReference>
<evidence type="ECO:0000313" key="2">
    <source>
        <dbReference type="EMBL" id="MBV6321963.1"/>
    </source>
</evidence>
<organism evidence="2 4">
    <name type="scientific">Duganella violaceipulchra</name>
    <dbReference type="NCBI Taxonomy" id="2849652"/>
    <lineage>
        <taxon>Bacteria</taxon>
        <taxon>Pseudomonadati</taxon>
        <taxon>Pseudomonadota</taxon>
        <taxon>Betaproteobacteria</taxon>
        <taxon>Burkholderiales</taxon>
        <taxon>Oxalobacteraceae</taxon>
        <taxon>Telluria group</taxon>
        <taxon>Duganella</taxon>
    </lineage>
</organism>
<accession>A0AA41H5B3</accession>
<feature type="region of interest" description="Disordered" evidence="1">
    <location>
        <begin position="304"/>
        <end position="353"/>
    </location>
</feature>
<protein>
    <recommendedName>
        <fullName evidence="6">DUF1351 domain-containing protein</fullName>
    </recommendedName>
</protein>
<sequence>MNNHPAENEAVGAVATQSGVVPATSQLITLDPAKYVAEVFKPFNEKFAILKAEADTITPDASTTAGMEIAVKYRAAFRDDVRVAGEKARVVRKAPILEIGKLLDTSYAELKTAVLPYEAKFDAAIKAEEKRKDDLKKAEVERQERIRLRIVAIRELPLEAVGKSSADIAAMIAELETDVPGESFGTMLDAALTARTEVMTKLAAARAAALGSEEEAARIAAERAELAQLREAAAERARLTQVEADRVAAEQKSEADRLAALAAEQEAAALREREAAAAKLKAEADAQAEANRLAQAEIDRQRAELATQQAAAQAEREATEQARVAAETKRQMEAQQATITAERQANERAAGQQQAATREAAIAAANASAASAAAANVVADGQAAALADHGRLADLATDLVSAGLFADVAPADDVVDAEYTPPTLRLGQINERIAPLAISADGLLSLGFAPADTDRAAKLYHDADFPRICAAIQRHVDTVRVKYAA</sequence>
<evidence type="ECO:0000313" key="5">
    <source>
        <dbReference type="Proteomes" id="UP001162889"/>
    </source>
</evidence>
<dbReference type="RefSeq" id="WP_217942748.1">
    <property type="nucleotide sequence ID" value="NZ_JAHTGR010000006.1"/>
</dbReference>
<feature type="compositionally biased region" description="Basic and acidic residues" evidence="1">
    <location>
        <begin position="314"/>
        <end position="332"/>
    </location>
</feature>
<evidence type="ECO:0000313" key="4">
    <source>
        <dbReference type="Proteomes" id="UP001155901"/>
    </source>
</evidence>
<evidence type="ECO:0000256" key="1">
    <source>
        <dbReference type="SAM" id="MobiDB-lite"/>
    </source>
</evidence>
<keyword evidence="5" id="KW-1185">Reference proteome</keyword>
<gene>
    <name evidence="2" type="ORF">KVP70_13525</name>
    <name evidence="3" type="ORF">L1274_000729</name>
</gene>
<dbReference type="Proteomes" id="UP001155901">
    <property type="component" value="Unassembled WGS sequence"/>
</dbReference>
<name>A0AA41H5B3_9BURK</name>
<feature type="compositionally biased region" description="Polar residues" evidence="1">
    <location>
        <begin position="333"/>
        <end position="343"/>
    </location>
</feature>
<comment type="caution">
    <text evidence="2">The sequence shown here is derived from an EMBL/GenBank/DDBJ whole genome shotgun (WGS) entry which is preliminary data.</text>
</comment>
<feature type="compositionally biased region" description="Low complexity" evidence="1">
    <location>
        <begin position="304"/>
        <end position="313"/>
    </location>
</feature>
<reference evidence="2" key="1">
    <citation type="submission" date="2021-07" db="EMBL/GenBank/DDBJ databases">
        <title>Characterization of violacein-producing bacteria and related species.</title>
        <authorList>
            <person name="Wilson H.S."/>
            <person name="De Leon M.E."/>
        </authorList>
    </citation>
    <scope>NUCLEOTIDE SEQUENCE</scope>
    <source>
        <strain evidence="2">HSC-15S17</strain>
    </source>
</reference>
<proteinExistence type="predicted"/>
<reference evidence="3" key="2">
    <citation type="submission" date="2022-03" db="EMBL/GenBank/DDBJ databases">
        <title>Genome Encyclopedia of Bacteria and Archaea VI: Functional Genomics of Type Strains.</title>
        <authorList>
            <person name="Whitman W."/>
        </authorList>
    </citation>
    <scope>NUCLEOTIDE SEQUENCE</scope>
    <source>
        <strain evidence="3">HSC-15S17</strain>
    </source>
</reference>